<evidence type="ECO:0000313" key="3">
    <source>
        <dbReference type="Proteomes" id="UP000762676"/>
    </source>
</evidence>
<protein>
    <submittedName>
        <fullName evidence="2">Hydrolase, TatD family</fullName>
    </submittedName>
</protein>
<dbReference type="SUPFAM" id="SSF51556">
    <property type="entry name" value="Metallo-dependent hydrolases"/>
    <property type="match status" value="1"/>
</dbReference>
<gene>
    <name evidence="2" type="ORF">ElyMa_000254800</name>
</gene>
<dbReference type="PANTHER" id="PTHR46363">
    <property type="entry name" value="DEOXYRIBONUCLEASE TATDN2-RELATED"/>
    <property type="match status" value="1"/>
</dbReference>
<proteinExistence type="inferred from homology"/>
<reference evidence="2 3" key="1">
    <citation type="journal article" date="2021" name="Elife">
        <title>Chloroplast acquisition without the gene transfer in kleptoplastic sea slugs, Plakobranchus ocellatus.</title>
        <authorList>
            <person name="Maeda T."/>
            <person name="Takahashi S."/>
            <person name="Yoshida T."/>
            <person name="Shimamura S."/>
            <person name="Takaki Y."/>
            <person name="Nagai Y."/>
            <person name="Toyoda A."/>
            <person name="Suzuki Y."/>
            <person name="Arimoto A."/>
            <person name="Ishii H."/>
            <person name="Satoh N."/>
            <person name="Nishiyama T."/>
            <person name="Hasebe M."/>
            <person name="Maruyama T."/>
            <person name="Minagawa J."/>
            <person name="Obokata J."/>
            <person name="Shigenobu S."/>
        </authorList>
    </citation>
    <scope>NUCLEOTIDE SEQUENCE [LARGE SCALE GENOMIC DNA]</scope>
</reference>
<organism evidence="2 3">
    <name type="scientific">Elysia marginata</name>
    <dbReference type="NCBI Taxonomy" id="1093978"/>
    <lineage>
        <taxon>Eukaryota</taxon>
        <taxon>Metazoa</taxon>
        <taxon>Spiralia</taxon>
        <taxon>Lophotrochozoa</taxon>
        <taxon>Mollusca</taxon>
        <taxon>Gastropoda</taxon>
        <taxon>Heterobranchia</taxon>
        <taxon>Euthyneura</taxon>
        <taxon>Panpulmonata</taxon>
        <taxon>Sacoglossa</taxon>
        <taxon>Placobranchoidea</taxon>
        <taxon>Plakobranchidae</taxon>
        <taxon>Elysia</taxon>
    </lineage>
</organism>
<accession>A0AAV4F3H4</accession>
<sequence>MTSEDWVRFESILGSPRVRALSEVGLDFLREPCQRSVQQRALWLTLAFASFRKPVVLHLRGSPSDKLAMEPHRLALAEAKKFCGRQQPFHIHCCSFGYAQMSEWIREFLNICFGYRPEPQQRAGVRALLPLADGTQPPAPRNRRTIFEKWCGQWVNLPSCLGKVATFIGGVLRVKPARLLKETLKNWERFYSAEVLR</sequence>
<evidence type="ECO:0000313" key="2">
    <source>
        <dbReference type="EMBL" id="GFR67545.1"/>
    </source>
</evidence>
<keyword evidence="2" id="KW-0378">Hydrolase</keyword>
<comment type="similarity">
    <text evidence="1">Belongs to the metallo-dependent hydrolases superfamily. TatD-type hydrolase family.</text>
</comment>
<dbReference type="GO" id="GO:0016788">
    <property type="term" value="F:hydrolase activity, acting on ester bonds"/>
    <property type="evidence" value="ECO:0007669"/>
    <property type="project" value="InterPro"/>
</dbReference>
<dbReference type="Gene3D" id="3.20.20.140">
    <property type="entry name" value="Metal-dependent hydrolases"/>
    <property type="match status" value="1"/>
</dbReference>
<dbReference type="Proteomes" id="UP000762676">
    <property type="component" value="Unassembled WGS sequence"/>
</dbReference>
<evidence type="ECO:0000256" key="1">
    <source>
        <dbReference type="ARBA" id="ARBA00009275"/>
    </source>
</evidence>
<dbReference type="InterPro" id="IPR032466">
    <property type="entry name" value="Metal_Hydrolase"/>
</dbReference>
<dbReference type="InterPro" id="IPR001130">
    <property type="entry name" value="TatD-like"/>
</dbReference>
<dbReference type="PANTHER" id="PTHR46363:SF1">
    <property type="entry name" value="DEOXYRIBONUCLEASE TATDN2-RELATED"/>
    <property type="match status" value="1"/>
</dbReference>
<dbReference type="EMBL" id="BMAT01000514">
    <property type="protein sequence ID" value="GFR67545.1"/>
    <property type="molecule type" value="Genomic_DNA"/>
</dbReference>
<dbReference type="AlphaFoldDB" id="A0AAV4F3H4"/>
<keyword evidence="3" id="KW-1185">Reference proteome</keyword>
<name>A0AAV4F3H4_9GAST</name>
<comment type="caution">
    <text evidence="2">The sequence shown here is derived from an EMBL/GenBank/DDBJ whole genome shotgun (WGS) entry which is preliminary data.</text>
</comment>
<dbReference type="Pfam" id="PF01026">
    <property type="entry name" value="TatD_DNase"/>
    <property type="match status" value="1"/>
</dbReference>